<comment type="caution">
    <text evidence="2">The sequence shown here is derived from an EMBL/GenBank/DDBJ whole genome shotgun (WGS) entry which is preliminary data.</text>
</comment>
<name>A0A5B7GM77_PORTR</name>
<accession>A0A5B7GM77</accession>
<reference evidence="2 3" key="1">
    <citation type="submission" date="2019-05" db="EMBL/GenBank/DDBJ databases">
        <title>Another draft genome of Portunus trituberculatus and its Hox gene families provides insights of decapod evolution.</title>
        <authorList>
            <person name="Jeong J.-H."/>
            <person name="Song I."/>
            <person name="Kim S."/>
            <person name="Choi T."/>
            <person name="Kim D."/>
            <person name="Ryu S."/>
            <person name="Kim W."/>
        </authorList>
    </citation>
    <scope>NUCLEOTIDE SEQUENCE [LARGE SCALE GENOMIC DNA]</scope>
    <source>
        <tissue evidence="2">Muscle</tissue>
    </source>
</reference>
<sequence>MWAEGSRFHHWTDAARPSQQSPCRGMEREYHAIAGPEHAYCCPCPTYRDDEATPTCPIVAQR</sequence>
<gene>
    <name evidence="2" type="ORF">E2C01_055235</name>
</gene>
<organism evidence="2 3">
    <name type="scientific">Portunus trituberculatus</name>
    <name type="common">Swimming crab</name>
    <name type="synonym">Neptunus trituberculatus</name>
    <dbReference type="NCBI Taxonomy" id="210409"/>
    <lineage>
        <taxon>Eukaryota</taxon>
        <taxon>Metazoa</taxon>
        <taxon>Ecdysozoa</taxon>
        <taxon>Arthropoda</taxon>
        <taxon>Crustacea</taxon>
        <taxon>Multicrustacea</taxon>
        <taxon>Malacostraca</taxon>
        <taxon>Eumalacostraca</taxon>
        <taxon>Eucarida</taxon>
        <taxon>Decapoda</taxon>
        <taxon>Pleocyemata</taxon>
        <taxon>Brachyura</taxon>
        <taxon>Eubrachyura</taxon>
        <taxon>Portunoidea</taxon>
        <taxon>Portunidae</taxon>
        <taxon>Portuninae</taxon>
        <taxon>Portunus</taxon>
    </lineage>
</organism>
<feature type="compositionally biased region" description="Basic and acidic residues" evidence="1">
    <location>
        <begin position="1"/>
        <end position="13"/>
    </location>
</feature>
<dbReference type="Proteomes" id="UP000324222">
    <property type="component" value="Unassembled WGS sequence"/>
</dbReference>
<feature type="region of interest" description="Disordered" evidence="1">
    <location>
        <begin position="1"/>
        <end position="24"/>
    </location>
</feature>
<dbReference type="AlphaFoldDB" id="A0A5B7GM77"/>
<dbReference type="EMBL" id="VSRR010018272">
    <property type="protein sequence ID" value="MPC61171.1"/>
    <property type="molecule type" value="Genomic_DNA"/>
</dbReference>
<protein>
    <submittedName>
        <fullName evidence="2">Uncharacterized protein</fullName>
    </submittedName>
</protein>
<evidence type="ECO:0000313" key="2">
    <source>
        <dbReference type="EMBL" id="MPC61171.1"/>
    </source>
</evidence>
<keyword evidence="3" id="KW-1185">Reference proteome</keyword>
<evidence type="ECO:0000313" key="3">
    <source>
        <dbReference type="Proteomes" id="UP000324222"/>
    </source>
</evidence>
<evidence type="ECO:0000256" key="1">
    <source>
        <dbReference type="SAM" id="MobiDB-lite"/>
    </source>
</evidence>
<proteinExistence type="predicted"/>